<dbReference type="GO" id="GO:0005737">
    <property type="term" value="C:cytoplasm"/>
    <property type="evidence" value="ECO:0007669"/>
    <property type="project" value="UniProtKB-SubCell"/>
</dbReference>
<evidence type="ECO:0000256" key="2">
    <source>
        <dbReference type="ARBA" id="ARBA00004496"/>
    </source>
</evidence>
<evidence type="ECO:0000256" key="9">
    <source>
        <dbReference type="ARBA" id="ARBA00023242"/>
    </source>
</evidence>
<evidence type="ECO:0000256" key="8">
    <source>
        <dbReference type="ARBA" id="ARBA00023163"/>
    </source>
</evidence>
<evidence type="ECO:0000256" key="3">
    <source>
        <dbReference type="ARBA" id="ARBA00008030"/>
    </source>
</evidence>
<keyword evidence="9" id="KW-0539">Nucleus</keyword>
<protein>
    <recommendedName>
        <fullName evidence="4">CCR4-NOT transcription complex subunit 11</fullName>
    </recommendedName>
</protein>
<comment type="similarity">
    <text evidence="3">Belongs to the CNOT11 family.</text>
</comment>
<evidence type="ECO:0000256" key="5">
    <source>
        <dbReference type="ARBA" id="ARBA00022490"/>
    </source>
</evidence>
<gene>
    <name evidence="11" type="ORF">LAMO00422_LOCUS17073</name>
</gene>
<dbReference type="InterPro" id="IPR019312">
    <property type="entry name" value="CNOT11"/>
</dbReference>
<dbReference type="GO" id="GO:0005634">
    <property type="term" value="C:nucleus"/>
    <property type="evidence" value="ECO:0007669"/>
    <property type="project" value="UniProtKB-SubCell"/>
</dbReference>
<dbReference type="PANTHER" id="PTHR15975">
    <property type="entry name" value="CCR4-NOT TRANSCRIPTION COMPLEX SUBUNIT 11"/>
    <property type="match status" value="1"/>
</dbReference>
<organism evidence="11">
    <name type="scientific">Amorphochlora amoebiformis</name>
    <dbReference type="NCBI Taxonomy" id="1561963"/>
    <lineage>
        <taxon>Eukaryota</taxon>
        <taxon>Sar</taxon>
        <taxon>Rhizaria</taxon>
        <taxon>Cercozoa</taxon>
        <taxon>Chlorarachniophyceae</taxon>
        <taxon>Amorphochlora</taxon>
    </lineage>
</organism>
<proteinExistence type="inferred from homology"/>
<evidence type="ECO:0000313" key="11">
    <source>
        <dbReference type="EMBL" id="CAD8458122.1"/>
    </source>
</evidence>
<reference evidence="11" key="1">
    <citation type="submission" date="2021-01" db="EMBL/GenBank/DDBJ databases">
        <authorList>
            <person name="Corre E."/>
            <person name="Pelletier E."/>
            <person name="Niang G."/>
            <person name="Scheremetjew M."/>
            <person name="Finn R."/>
            <person name="Kale V."/>
            <person name="Holt S."/>
            <person name="Cochrane G."/>
            <person name="Meng A."/>
            <person name="Brown T."/>
            <person name="Cohen L."/>
        </authorList>
    </citation>
    <scope>NUCLEOTIDE SEQUENCE</scope>
    <source>
        <strain evidence="11">CCMP2058</strain>
    </source>
</reference>
<evidence type="ECO:0000256" key="7">
    <source>
        <dbReference type="ARBA" id="ARBA00023158"/>
    </source>
</evidence>
<keyword evidence="8" id="KW-0804">Transcription</keyword>
<dbReference type="AlphaFoldDB" id="A0A7S0DKW1"/>
<accession>A0A7S0DKW1</accession>
<name>A0A7S0DKW1_9EUKA</name>
<keyword evidence="7" id="KW-0943">RNA-mediated gene silencing</keyword>
<keyword evidence="5" id="KW-0963">Cytoplasm</keyword>
<evidence type="ECO:0000256" key="4">
    <source>
        <dbReference type="ARBA" id="ARBA00014872"/>
    </source>
</evidence>
<dbReference type="GO" id="GO:0031047">
    <property type="term" value="P:regulatory ncRNA-mediated gene silencing"/>
    <property type="evidence" value="ECO:0007669"/>
    <property type="project" value="UniProtKB-KW"/>
</dbReference>
<evidence type="ECO:0000256" key="6">
    <source>
        <dbReference type="ARBA" id="ARBA00023015"/>
    </source>
</evidence>
<dbReference type="GO" id="GO:0030014">
    <property type="term" value="C:CCR4-NOT complex"/>
    <property type="evidence" value="ECO:0007669"/>
    <property type="project" value="InterPro"/>
</dbReference>
<keyword evidence="6" id="KW-0805">Transcription regulation</keyword>
<evidence type="ECO:0000256" key="1">
    <source>
        <dbReference type="ARBA" id="ARBA00004123"/>
    </source>
</evidence>
<dbReference type="EMBL" id="HBEM01025126">
    <property type="protein sequence ID" value="CAD8458122.1"/>
    <property type="molecule type" value="Transcribed_RNA"/>
</dbReference>
<sequence length="488" mass="54675">MLSPQELENLNTVLAYERKTLEAISAKYRSLLTRSQQFKTACYLSSGLEVDLAHILTPPQRITAIFLISESQASSEVKIKPFEKVLVDIADGITFRLQSLQKALDSKQAEKKTLLEAWPSYCDRQVIFEILCKSGQSKEFRSATPRDYAARLQKEFIEMVNSPQGLNLDPPTAFNAIRGNCESSLPTEFRDFGSIRLRNSVLDIGKVPAGFGKLTLGTLPRADSFAIGFQPEFIRPMPVIASDNGLRWIHEPPHAELIWDATMTALFAEKSKGKSKTAQSKPSTEGARGSPSDKMVDSDTTADPVILELTQVLNRALKNSLGQAEQLKFISIMRSDPTRVNHLQMSPKKLPSLIEKNPDMAFDILLALMGSKSSRIAEYFTVIVKMGMSLHSMDVVNRLTQAVELPAEFVHLYISNCIASCENIKDKYLQTRLVRLVCVFLQSLIRNKIINVKDLLIEVQAFCIEFSKIREAAGLFRLLKQQDQKSQD</sequence>
<comment type="subcellular location">
    <subcellularLocation>
        <location evidence="2">Cytoplasm</location>
    </subcellularLocation>
    <subcellularLocation>
        <location evidence="1">Nucleus</location>
    </subcellularLocation>
</comment>
<evidence type="ECO:0000256" key="10">
    <source>
        <dbReference type="SAM" id="MobiDB-lite"/>
    </source>
</evidence>
<dbReference type="Pfam" id="PF10155">
    <property type="entry name" value="CNOT11"/>
    <property type="match status" value="1"/>
</dbReference>
<feature type="region of interest" description="Disordered" evidence="10">
    <location>
        <begin position="270"/>
        <end position="298"/>
    </location>
</feature>
<dbReference type="PANTHER" id="PTHR15975:SF0">
    <property type="entry name" value="CCR4-NOT TRANSCRIPTION COMPLEX SUBUNIT 11"/>
    <property type="match status" value="1"/>
</dbReference>